<dbReference type="GO" id="GO:0003677">
    <property type="term" value="F:DNA binding"/>
    <property type="evidence" value="ECO:0007669"/>
    <property type="project" value="UniProtKB-KW"/>
</dbReference>
<dbReference type="InterPro" id="IPR036388">
    <property type="entry name" value="WH-like_DNA-bd_sf"/>
</dbReference>
<dbReference type="Gene3D" id="1.10.10.10">
    <property type="entry name" value="Winged helix-like DNA-binding domain superfamily/Winged helix DNA-binding domain"/>
    <property type="match status" value="1"/>
</dbReference>
<dbReference type="InterPro" id="IPR036390">
    <property type="entry name" value="WH_DNA-bd_sf"/>
</dbReference>
<dbReference type="SMART" id="SM00345">
    <property type="entry name" value="HTH_GNTR"/>
    <property type="match status" value="1"/>
</dbReference>
<dbReference type="PRINTS" id="PR00035">
    <property type="entry name" value="HTHGNTR"/>
</dbReference>
<dbReference type="Pfam" id="PF00392">
    <property type="entry name" value="GntR"/>
    <property type="match status" value="1"/>
</dbReference>
<evidence type="ECO:0000259" key="4">
    <source>
        <dbReference type="PROSITE" id="PS50949"/>
    </source>
</evidence>
<dbReference type="Proteomes" id="UP000245938">
    <property type="component" value="Unassembled WGS sequence"/>
</dbReference>
<keyword evidence="2" id="KW-0238">DNA-binding</keyword>
<dbReference type="OrthoDB" id="457376at2"/>
<dbReference type="SUPFAM" id="SSF64288">
    <property type="entry name" value="Chorismate lyase-like"/>
    <property type="match status" value="1"/>
</dbReference>
<evidence type="ECO:0000256" key="2">
    <source>
        <dbReference type="ARBA" id="ARBA00023125"/>
    </source>
</evidence>
<proteinExistence type="predicted"/>
<gene>
    <name evidence="5" type="ORF">DEX24_03030</name>
</gene>
<dbReference type="AlphaFoldDB" id="A0A2U3APE6"/>
<evidence type="ECO:0000256" key="1">
    <source>
        <dbReference type="ARBA" id="ARBA00023015"/>
    </source>
</evidence>
<evidence type="ECO:0000313" key="5">
    <source>
        <dbReference type="EMBL" id="PWI26325.1"/>
    </source>
</evidence>
<comment type="caution">
    <text evidence="5">The sequence shown here is derived from an EMBL/GenBank/DDBJ whole genome shotgun (WGS) entry which is preliminary data.</text>
</comment>
<dbReference type="InterPro" id="IPR050679">
    <property type="entry name" value="Bact_HTH_transcr_reg"/>
</dbReference>
<dbReference type="RefSeq" id="WP_109304930.1">
    <property type="nucleotide sequence ID" value="NZ_BJUF01000046.1"/>
</dbReference>
<keyword evidence="3" id="KW-0804">Transcription</keyword>
<dbReference type="InterPro" id="IPR000524">
    <property type="entry name" value="Tscrpt_reg_HTH_GntR"/>
</dbReference>
<protein>
    <submittedName>
        <fullName evidence="5">GntR family transcriptional regulator</fullName>
    </submittedName>
</protein>
<evidence type="ECO:0000313" key="6">
    <source>
        <dbReference type="Proteomes" id="UP000245938"/>
    </source>
</evidence>
<keyword evidence="6" id="KW-1185">Reference proteome</keyword>
<dbReference type="CDD" id="cd07377">
    <property type="entry name" value="WHTH_GntR"/>
    <property type="match status" value="1"/>
</dbReference>
<accession>A0A2U3APE6</accession>
<evidence type="ECO:0000256" key="3">
    <source>
        <dbReference type="ARBA" id="ARBA00023163"/>
    </source>
</evidence>
<dbReference type="SUPFAM" id="SSF46785">
    <property type="entry name" value="Winged helix' DNA-binding domain"/>
    <property type="match status" value="1"/>
</dbReference>
<name>A0A2U3APE6_9BACL</name>
<dbReference type="EMBL" id="QFVR01000003">
    <property type="protein sequence ID" value="PWI26325.1"/>
    <property type="molecule type" value="Genomic_DNA"/>
</dbReference>
<sequence>MKLLRSKGPFYLQIKNVLKERIITGVYPIESLMPSEPELEREFNVSKITIRKAVEQLASDGYVEKQSGVGTTVKDNRIVSKLSNAQGFTEYLLAQGFDLKKEPIQIEKIKVEDHPIIKDYFTDECYCIQRLYLLDGHPFIHMSHYVSGAIHLPSEPEAFKASLYSMLYDEGVEFTRFKDSYGMAQPIEEIGRWLKKENTPLFRRIRYSYDQKDSLVELAIGYYNTDIHEYIVNFDV</sequence>
<organism evidence="5 6">
    <name type="scientific">Kurthia sibirica</name>
    <dbReference type="NCBI Taxonomy" id="202750"/>
    <lineage>
        <taxon>Bacteria</taxon>
        <taxon>Bacillati</taxon>
        <taxon>Bacillota</taxon>
        <taxon>Bacilli</taxon>
        <taxon>Bacillales</taxon>
        <taxon>Caryophanaceae</taxon>
        <taxon>Kurthia</taxon>
    </lineage>
</organism>
<feature type="domain" description="HTH gntR-type" evidence="4">
    <location>
        <begin position="8"/>
        <end position="76"/>
    </location>
</feature>
<dbReference type="PROSITE" id="PS50949">
    <property type="entry name" value="HTH_GNTR"/>
    <property type="match status" value="1"/>
</dbReference>
<dbReference type="Gene3D" id="3.40.1410.10">
    <property type="entry name" value="Chorismate lyase-like"/>
    <property type="match status" value="1"/>
</dbReference>
<reference evidence="5 6" key="1">
    <citation type="submission" date="2018-05" db="EMBL/GenBank/DDBJ databases">
        <title>Kurthia sibirica genome sequence.</title>
        <authorList>
            <person name="Maclea K.S."/>
            <person name="Goen A.E."/>
        </authorList>
    </citation>
    <scope>NUCLEOTIDE SEQUENCE [LARGE SCALE GENOMIC DNA]</scope>
    <source>
        <strain evidence="5 6">ATCC 49154</strain>
    </source>
</reference>
<dbReference type="Pfam" id="PF07702">
    <property type="entry name" value="UTRA"/>
    <property type="match status" value="1"/>
</dbReference>
<dbReference type="InterPro" id="IPR011663">
    <property type="entry name" value="UTRA"/>
</dbReference>
<dbReference type="GO" id="GO:0003700">
    <property type="term" value="F:DNA-binding transcription factor activity"/>
    <property type="evidence" value="ECO:0007669"/>
    <property type="project" value="InterPro"/>
</dbReference>
<dbReference type="GO" id="GO:0045892">
    <property type="term" value="P:negative regulation of DNA-templated transcription"/>
    <property type="evidence" value="ECO:0007669"/>
    <property type="project" value="TreeGrafter"/>
</dbReference>
<dbReference type="InterPro" id="IPR028978">
    <property type="entry name" value="Chorismate_lyase_/UTRA_dom_sf"/>
</dbReference>
<dbReference type="SMART" id="SM00866">
    <property type="entry name" value="UTRA"/>
    <property type="match status" value="1"/>
</dbReference>
<keyword evidence="1" id="KW-0805">Transcription regulation</keyword>
<dbReference type="PANTHER" id="PTHR44846:SF1">
    <property type="entry name" value="MANNOSYL-D-GLYCERATE TRANSPORT_METABOLISM SYSTEM REPRESSOR MNGR-RELATED"/>
    <property type="match status" value="1"/>
</dbReference>
<dbReference type="PANTHER" id="PTHR44846">
    <property type="entry name" value="MANNOSYL-D-GLYCERATE TRANSPORT/METABOLISM SYSTEM REPRESSOR MNGR-RELATED"/>
    <property type="match status" value="1"/>
</dbReference>